<dbReference type="Pfam" id="PF01135">
    <property type="entry name" value="PCMT"/>
    <property type="match status" value="1"/>
</dbReference>
<dbReference type="InterPro" id="IPR050714">
    <property type="entry name" value="Cobalamin_biosynth_MTase"/>
</dbReference>
<evidence type="ECO:0000313" key="7">
    <source>
        <dbReference type="Proteomes" id="UP000191901"/>
    </source>
</evidence>
<dbReference type="PANTHER" id="PTHR43182:SF1">
    <property type="entry name" value="COBALT-PRECORRIN-7 C(5)-METHYLTRANSFERASE"/>
    <property type="match status" value="1"/>
</dbReference>
<name>A0A1Z3HKP2_9CYAN</name>
<dbReference type="GO" id="GO:0009236">
    <property type="term" value="P:cobalamin biosynthetic process"/>
    <property type="evidence" value="ECO:0007669"/>
    <property type="project" value="UniProtKB-UniPathway"/>
</dbReference>
<dbReference type="NCBIfam" id="NF005640">
    <property type="entry name" value="PRK07402.1"/>
    <property type="match status" value="1"/>
</dbReference>
<keyword evidence="7" id="KW-1185">Reference proteome</keyword>
<dbReference type="EC" id="2.1.1.196" evidence="6"/>
<dbReference type="STRING" id="1641165.XM38_19690"/>
<reference evidence="6 7" key="1">
    <citation type="journal article" date="2016" name="Biochim. Biophys. Acta">
        <title>Characterization of red-shifted phycobilisomes isolated from the chlorophyll f-containing cyanobacterium Halomicronema hongdechloris.</title>
        <authorList>
            <person name="Li Y."/>
            <person name="Lin Y."/>
            <person name="Garvey C.J."/>
            <person name="Birch D."/>
            <person name="Corkery R.W."/>
            <person name="Loughlin P.C."/>
            <person name="Scheer H."/>
            <person name="Willows R.D."/>
            <person name="Chen M."/>
        </authorList>
    </citation>
    <scope>NUCLEOTIDE SEQUENCE [LARGE SCALE GENOMIC DNA]</scope>
    <source>
        <strain evidence="6 7">C2206</strain>
    </source>
</reference>
<evidence type="ECO:0000313" key="6">
    <source>
        <dbReference type="EMBL" id="ASC70884.1"/>
    </source>
</evidence>
<dbReference type="AlphaFoldDB" id="A0A1Z3HKP2"/>
<evidence type="ECO:0000256" key="4">
    <source>
        <dbReference type="ARBA" id="ARBA00022679"/>
    </source>
</evidence>
<dbReference type="Proteomes" id="UP000191901">
    <property type="component" value="Chromosome"/>
</dbReference>
<dbReference type="OrthoDB" id="9780707at2"/>
<gene>
    <name evidence="6" type="primary">cbiT</name>
    <name evidence="6" type="ORF">XM38_018320</name>
</gene>
<dbReference type="InterPro" id="IPR014008">
    <property type="entry name" value="Cbl_synth_MTase_CbiT"/>
</dbReference>
<dbReference type="GO" id="GO:0008276">
    <property type="term" value="F:protein methyltransferase activity"/>
    <property type="evidence" value="ECO:0007669"/>
    <property type="project" value="InterPro"/>
</dbReference>
<dbReference type="Gene3D" id="3.40.50.150">
    <property type="entry name" value="Vaccinia Virus protein VP39"/>
    <property type="match status" value="1"/>
</dbReference>
<evidence type="ECO:0000256" key="3">
    <source>
        <dbReference type="ARBA" id="ARBA00022603"/>
    </source>
</evidence>
<accession>A0A1Z3HKP2</accession>
<evidence type="ECO:0000256" key="1">
    <source>
        <dbReference type="ARBA" id="ARBA00004953"/>
    </source>
</evidence>
<dbReference type="CDD" id="cd02440">
    <property type="entry name" value="AdoMet_MTases"/>
    <property type="match status" value="1"/>
</dbReference>
<dbReference type="RefSeq" id="WP_080811982.1">
    <property type="nucleotide sequence ID" value="NZ_CP021983.2"/>
</dbReference>
<dbReference type="InterPro" id="IPR029063">
    <property type="entry name" value="SAM-dependent_MTases_sf"/>
</dbReference>
<dbReference type="SUPFAM" id="SSF53335">
    <property type="entry name" value="S-adenosyl-L-methionine-dependent methyltransferases"/>
    <property type="match status" value="1"/>
</dbReference>
<keyword evidence="2" id="KW-0169">Cobalamin biosynthesis</keyword>
<keyword evidence="5" id="KW-0949">S-adenosyl-L-methionine</keyword>
<protein>
    <submittedName>
        <fullName evidence="6">Cobalt-precorrin-6B C(15)-methyltransferase (Decarboxylating)</fullName>
        <ecNumber evidence="6">2.1.1.196</ecNumber>
    </submittedName>
</protein>
<organism evidence="6 7">
    <name type="scientific">Halomicronema hongdechloris C2206</name>
    <dbReference type="NCBI Taxonomy" id="1641165"/>
    <lineage>
        <taxon>Bacteria</taxon>
        <taxon>Bacillati</taxon>
        <taxon>Cyanobacteriota</taxon>
        <taxon>Cyanophyceae</taxon>
        <taxon>Nodosilineales</taxon>
        <taxon>Nodosilineaceae</taxon>
        <taxon>Halomicronema</taxon>
    </lineage>
</organism>
<dbReference type="KEGG" id="hhg:XM38_018320"/>
<comment type="pathway">
    <text evidence="1">Cofactor biosynthesis; adenosylcobalamin biosynthesis.</text>
</comment>
<dbReference type="NCBIfam" id="TIGR02469">
    <property type="entry name" value="CbiT"/>
    <property type="match status" value="1"/>
</dbReference>
<evidence type="ECO:0000256" key="5">
    <source>
        <dbReference type="ARBA" id="ARBA00022691"/>
    </source>
</evidence>
<dbReference type="EMBL" id="CP021983">
    <property type="protein sequence ID" value="ASC70884.1"/>
    <property type="molecule type" value="Genomic_DNA"/>
</dbReference>
<sequence length="199" mass="21772">MSSLWPYCTPGIPDHLFQQLPGIPMSKREVRLLLLGYLRLTPDAVLWDIGAGTGTIAVEVGLLCPRGRIVAVERDAEVADLIRKNCQRFGVTNVDVVEGQAPACLANLPHAPDCVFVEGGRPLKETLKAAWKHLPVSGRLVVTASNFEHLYTTSETFAELRMGNVETAQPAVNCLETRGNHQVFVAMDPIFIISGEKLE</sequence>
<proteinExistence type="predicted"/>
<dbReference type="PANTHER" id="PTHR43182">
    <property type="entry name" value="COBALT-PRECORRIN-6B C(15)-METHYLTRANSFERASE (DECARBOXYLATING)"/>
    <property type="match status" value="1"/>
</dbReference>
<keyword evidence="3 6" id="KW-0489">Methyltransferase</keyword>
<evidence type="ECO:0000256" key="2">
    <source>
        <dbReference type="ARBA" id="ARBA00022573"/>
    </source>
</evidence>
<dbReference type="GO" id="GO:0032259">
    <property type="term" value="P:methylation"/>
    <property type="evidence" value="ECO:0007669"/>
    <property type="project" value="UniProtKB-KW"/>
</dbReference>
<dbReference type="UniPathway" id="UPA00148"/>
<keyword evidence="4 6" id="KW-0808">Transferase</keyword>